<gene>
    <name evidence="2" type="ORF">QTG54_014833</name>
</gene>
<dbReference type="Proteomes" id="UP001224775">
    <property type="component" value="Unassembled WGS sequence"/>
</dbReference>
<accession>A0AAD8XW39</accession>
<feature type="compositionally biased region" description="Basic and acidic residues" evidence="1">
    <location>
        <begin position="190"/>
        <end position="214"/>
    </location>
</feature>
<sequence length="285" mass="31733">MYIQVEEFEDVETDDIFFIATDSEGDTELEEEDFSIDELQELDSEFAADPALTRFPMGCKIWYNARTSRVSTNRLRAKSASVVGVYMHYEKLQKVYKLKSDTPTQCDTFLIEDRLAYGMTCPVTVIDASTNDVRDGVIVCPKLYQGGDGDGEQQVSSYDVQILQGSDIIVEFGVAADRIKYRFEKPTKHVCPDNKIRGEREESSVVKDVEANEKEEADEEEPKELPKCSRVSTKNNDDTESALKPSAQQPDTSTASSSVETASGAISAVAKAAAGHIDPDDYWSW</sequence>
<evidence type="ECO:0000256" key="1">
    <source>
        <dbReference type="SAM" id="MobiDB-lite"/>
    </source>
</evidence>
<dbReference type="EMBL" id="JATAAI010000038">
    <property type="protein sequence ID" value="KAK1734585.1"/>
    <property type="molecule type" value="Genomic_DNA"/>
</dbReference>
<protein>
    <submittedName>
        <fullName evidence="2">Uncharacterized protein</fullName>
    </submittedName>
</protein>
<reference evidence="2" key="1">
    <citation type="submission" date="2023-06" db="EMBL/GenBank/DDBJ databases">
        <title>Survivors Of The Sea: Transcriptome response of Skeletonema marinoi to long-term dormancy.</title>
        <authorList>
            <person name="Pinder M.I.M."/>
            <person name="Kourtchenko O."/>
            <person name="Robertson E.K."/>
            <person name="Larsson T."/>
            <person name="Maumus F."/>
            <person name="Osuna-Cruz C.M."/>
            <person name="Vancaester E."/>
            <person name="Stenow R."/>
            <person name="Vandepoele K."/>
            <person name="Ploug H."/>
            <person name="Bruchert V."/>
            <person name="Godhe A."/>
            <person name="Topel M."/>
        </authorList>
    </citation>
    <scope>NUCLEOTIDE SEQUENCE</scope>
    <source>
        <strain evidence="2">R05AC</strain>
    </source>
</reference>
<feature type="compositionally biased region" description="Low complexity" evidence="1">
    <location>
        <begin position="252"/>
        <end position="262"/>
    </location>
</feature>
<evidence type="ECO:0000313" key="3">
    <source>
        <dbReference type="Proteomes" id="UP001224775"/>
    </source>
</evidence>
<feature type="region of interest" description="Disordered" evidence="1">
    <location>
        <begin position="190"/>
        <end position="262"/>
    </location>
</feature>
<comment type="caution">
    <text evidence="2">The sequence shown here is derived from an EMBL/GenBank/DDBJ whole genome shotgun (WGS) entry which is preliminary data.</text>
</comment>
<name>A0AAD8XW39_9STRA</name>
<dbReference type="AlphaFoldDB" id="A0AAD8XW39"/>
<organism evidence="2 3">
    <name type="scientific">Skeletonema marinoi</name>
    <dbReference type="NCBI Taxonomy" id="267567"/>
    <lineage>
        <taxon>Eukaryota</taxon>
        <taxon>Sar</taxon>
        <taxon>Stramenopiles</taxon>
        <taxon>Ochrophyta</taxon>
        <taxon>Bacillariophyta</taxon>
        <taxon>Coscinodiscophyceae</taxon>
        <taxon>Thalassiosirophycidae</taxon>
        <taxon>Thalassiosirales</taxon>
        <taxon>Skeletonemataceae</taxon>
        <taxon>Skeletonema</taxon>
        <taxon>Skeletonema marinoi-dohrnii complex</taxon>
    </lineage>
</organism>
<proteinExistence type="predicted"/>
<evidence type="ECO:0000313" key="2">
    <source>
        <dbReference type="EMBL" id="KAK1734585.1"/>
    </source>
</evidence>
<keyword evidence="3" id="KW-1185">Reference proteome</keyword>